<dbReference type="PANTHER" id="PTHR11102:SF147">
    <property type="entry name" value="SEL1L ADAPTOR SUBUNIT OF ERAD E3 UBIQUITIN LIGASE"/>
    <property type="match status" value="1"/>
</dbReference>
<dbReference type="InterPro" id="IPR006597">
    <property type="entry name" value="Sel1-like"/>
</dbReference>
<keyword evidence="2" id="KW-0472">Membrane</keyword>
<dbReference type="PANTHER" id="PTHR11102">
    <property type="entry name" value="SEL-1-LIKE PROTEIN"/>
    <property type="match status" value="1"/>
</dbReference>
<dbReference type="SMART" id="SM00671">
    <property type="entry name" value="SEL1"/>
    <property type="match status" value="12"/>
</dbReference>
<evidence type="ECO:0000256" key="2">
    <source>
        <dbReference type="SAM" id="Phobius"/>
    </source>
</evidence>
<keyword evidence="2" id="KW-1133">Transmembrane helix</keyword>
<accession>A0A0X3PKB4</accession>
<sequence>MHFLRTILCVNIILWFIVSSSQAAENDKASNSRTHNAPHTPDDSDAAEAMYKQGLKMLSESRNPVIGDAAAFKHINEAAKLGHVKARESMALAMALGWGVPNSLNEAVAEFQALASEGNPRAQLALGLMYATGIKANVSIPRALIYLTFAALGGDEFAEMSMGYRYLAGVGVEPNCETALTYYRRVATKVAKTVAERFKEGGPTLTGPTVVRVNLLEEREAGLGGLRGQGAISNYFISDDILAYYKFVAGTNNVTAQVTLGQLYYRGQHGIEIDHEVALGYFKRAAEGGSHLAMAYLGEMYLVGSQNVPRDEKLALHYLQKAVAAGNPLALTSLGLAYLYGRAGLTPDPVKAMDLFVKAADQGWAEAQLQLGLLFMGTVGMKSDYKLALKYFTLASQQGNTLAFYNLGQMHAVGMGVFRSCNTAAELFKNVAERGRWSQLLTSAYLEYWSGNYNVAFLQYLALAELGYEVAQSNAALMLEDGDVTIVPASERYSRALVYWKRSANQGSTLARVKLGDYYYYGLGTEVNYDQAIQEYHIASDVQRNAQAMFNLGYMHEQGLGFKRDIHLAKRFYDMAAAASTDAQLPVTLALAKLSIYFAVEYLSKFALIRAIFNAFPVSKGSEGSVTSPSGSIPTSGRMDWDFYAIPLLAGMLALLLFFMRHQR</sequence>
<dbReference type="GO" id="GO:0036503">
    <property type="term" value="P:ERAD pathway"/>
    <property type="evidence" value="ECO:0007669"/>
    <property type="project" value="TreeGrafter"/>
</dbReference>
<comment type="similarity">
    <text evidence="1">Belongs to the sel-1 family.</text>
</comment>
<keyword evidence="3" id="KW-0732">Signal</keyword>
<keyword evidence="2" id="KW-0812">Transmembrane</keyword>
<evidence type="ECO:0000256" key="3">
    <source>
        <dbReference type="SAM" id="SignalP"/>
    </source>
</evidence>
<evidence type="ECO:0008006" key="5">
    <source>
        <dbReference type="Google" id="ProtNLM"/>
    </source>
</evidence>
<dbReference type="InterPro" id="IPR011990">
    <property type="entry name" value="TPR-like_helical_dom_sf"/>
</dbReference>
<name>A0A0X3PKB4_SCHSO</name>
<dbReference type="Pfam" id="PF08238">
    <property type="entry name" value="Sel1"/>
    <property type="match status" value="10"/>
</dbReference>
<organism evidence="4">
    <name type="scientific">Schistocephalus solidus</name>
    <name type="common">Tapeworm</name>
    <dbReference type="NCBI Taxonomy" id="70667"/>
    <lineage>
        <taxon>Eukaryota</taxon>
        <taxon>Metazoa</taxon>
        <taxon>Spiralia</taxon>
        <taxon>Lophotrochozoa</taxon>
        <taxon>Platyhelminthes</taxon>
        <taxon>Cestoda</taxon>
        <taxon>Eucestoda</taxon>
        <taxon>Diphyllobothriidea</taxon>
        <taxon>Diphyllobothriidae</taxon>
        <taxon>Schistocephalus</taxon>
    </lineage>
</organism>
<feature type="chain" id="PRO_5007051163" description="Protein sel-1 homolog 1" evidence="3">
    <location>
        <begin position="24"/>
        <end position="664"/>
    </location>
</feature>
<feature type="signal peptide" evidence="3">
    <location>
        <begin position="1"/>
        <end position="23"/>
    </location>
</feature>
<dbReference type="Gene3D" id="1.25.40.10">
    <property type="entry name" value="Tetratricopeptide repeat domain"/>
    <property type="match status" value="3"/>
</dbReference>
<proteinExistence type="inferred from homology"/>
<dbReference type="GO" id="GO:0005789">
    <property type="term" value="C:endoplasmic reticulum membrane"/>
    <property type="evidence" value="ECO:0007669"/>
    <property type="project" value="TreeGrafter"/>
</dbReference>
<dbReference type="SUPFAM" id="SSF81901">
    <property type="entry name" value="HCP-like"/>
    <property type="match status" value="3"/>
</dbReference>
<dbReference type="InterPro" id="IPR050767">
    <property type="entry name" value="Sel1_AlgK"/>
</dbReference>
<evidence type="ECO:0000313" key="4">
    <source>
        <dbReference type="EMBL" id="JAP48712.1"/>
    </source>
</evidence>
<dbReference type="AlphaFoldDB" id="A0A0X3PKB4"/>
<reference evidence="4" key="1">
    <citation type="submission" date="2016-01" db="EMBL/GenBank/DDBJ databases">
        <title>Reference transcriptome for the parasite Schistocephalus solidus: insights into the molecular evolution of parasitism.</title>
        <authorList>
            <person name="Hebert F.O."/>
            <person name="Grambauer S."/>
            <person name="Barber I."/>
            <person name="Landry C.R."/>
            <person name="Aubin-Horth N."/>
        </authorList>
    </citation>
    <scope>NUCLEOTIDE SEQUENCE</scope>
</reference>
<feature type="transmembrane region" description="Helical" evidence="2">
    <location>
        <begin position="641"/>
        <end position="660"/>
    </location>
</feature>
<protein>
    <recommendedName>
        <fullName evidence="5">Protein sel-1 homolog 1</fullName>
    </recommendedName>
</protein>
<gene>
    <name evidence="4" type="ORF">TR143746</name>
</gene>
<evidence type="ECO:0000256" key="1">
    <source>
        <dbReference type="ARBA" id="ARBA00038101"/>
    </source>
</evidence>
<dbReference type="EMBL" id="GEEE01014513">
    <property type="protein sequence ID" value="JAP48712.1"/>
    <property type="molecule type" value="Transcribed_RNA"/>
</dbReference>